<evidence type="ECO:0000313" key="1">
    <source>
        <dbReference type="EMBL" id="KAG7311247.1"/>
    </source>
</evidence>
<dbReference type="Proteomes" id="UP000823941">
    <property type="component" value="Chromosome 4"/>
</dbReference>
<proteinExistence type="predicted"/>
<keyword evidence="2" id="KW-1185">Reference proteome</keyword>
<accession>A0ABQ7R1S2</accession>
<evidence type="ECO:0000313" key="2">
    <source>
        <dbReference type="Proteomes" id="UP000823941"/>
    </source>
</evidence>
<name>A0ABQ7R1S2_PLUXY</name>
<reference evidence="1 2" key="1">
    <citation type="submission" date="2021-06" db="EMBL/GenBank/DDBJ databases">
        <title>A haploid diamondback moth (Plutella xylostella L.) genome assembly resolves 31 chromosomes and identifies a diamide resistance mutation.</title>
        <authorList>
            <person name="Ward C.M."/>
            <person name="Perry K.D."/>
            <person name="Baker G."/>
            <person name="Powis K."/>
            <person name="Heckel D.G."/>
            <person name="Baxter S.W."/>
        </authorList>
    </citation>
    <scope>NUCLEOTIDE SEQUENCE [LARGE SCALE GENOMIC DNA]</scope>
    <source>
        <strain evidence="1 2">LV</strain>
        <tissue evidence="1">Single pupa</tissue>
    </source>
</reference>
<comment type="caution">
    <text evidence="1">The sequence shown here is derived from an EMBL/GenBank/DDBJ whole genome shotgun (WGS) entry which is preliminary data.</text>
</comment>
<sequence>MYSCVTLIFRSVSLNSYLIFQPSGPNCRRSCTTAWKKQRANRSFLKFSDCLLPSNHSGSLMGSLWYEREMLARRPGWRGYL</sequence>
<gene>
    <name evidence="1" type="ORF">JYU34_002279</name>
</gene>
<evidence type="ECO:0008006" key="3">
    <source>
        <dbReference type="Google" id="ProtNLM"/>
    </source>
</evidence>
<organism evidence="1 2">
    <name type="scientific">Plutella xylostella</name>
    <name type="common">Diamondback moth</name>
    <name type="synonym">Plutella maculipennis</name>
    <dbReference type="NCBI Taxonomy" id="51655"/>
    <lineage>
        <taxon>Eukaryota</taxon>
        <taxon>Metazoa</taxon>
        <taxon>Ecdysozoa</taxon>
        <taxon>Arthropoda</taxon>
        <taxon>Hexapoda</taxon>
        <taxon>Insecta</taxon>
        <taxon>Pterygota</taxon>
        <taxon>Neoptera</taxon>
        <taxon>Endopterygota</taxon>
        <taxon>Lepidoptera</taxon>
        <taxon>Glossata</taxon>
        <taxon>Ditrysia</taxon>
        <taxon>Yponomeutoidea</taxon>
        <taxon>Plutellidae</taxon>
        <taxon>Plutella</taxon>
    </lineage>
</organism>
<dbReference type="EMBL" id="JAHIBW010000004">
    <property type="protein sequence ID" value="KAG7311247.1"/>
    <property type="molecule type" value="Genomic_DNA"/>
</dbReference>
<protein>
    <recommendedName>
        <fullName evidence="3">Secreted protein</fullName>
    </recommendedName>
</protein>